<dbReference type="PROSITE" id="PS00627">
    <property type="entry name" value="GHMP_KINASES_ATP"/>
    <property type="match status" value="1"/>
</dbReference>
<keyword evidence="6 13" id="KW-0808">Transferase</keyword>
<evidence type="ECO:0000313" key="16">
    <source>
        <dbReference type="EMBL" id="GAM80521.1"/>
    </source>
</evidence>
<comment type="caution">
    <text evidence="17">The sequence shown here is derived from an EMBL/GenBank/DDBJ whole genome shotgun (WGS) entry which is preliminary data.</text>
</comment>
<evidence type="ECO:0000313" key="18">
    <source>
        <dbReference type="Proteomes" id="UP000031847"/>
    </source>
</evidence>
<evidence type="ECO:0000313" key="19">
    <source>
        <dbReference type="Proteomes" id="UP000053719"/>
    </source>
</evidence>
<keyword evidence="5 13" id="KW-0028">Amino-acid biosynthesis</keyword>
<evidence type="ECO:0000256" key="1">
    <source>
        <dbReference type="ARBA" id="ARBA00005015"/>
    </source>
</evidence>
<evidence type="ECO:0000256" key="9">
    <source>
        <dbReference type="ARBA" id="ARBA00022777"/>
    </source>
</evidence>
<dbReference type="PRINTS" id="PR00958">
    <property type="entry name" value="HOMSERKINASE"/>
</dbReference>
<evidence type="ECO:0000256" key="10">
    <source>
        <dbReference type="ARBA" id="ARBA00022840"/>
    </source>
</evidence>
<dbReference type="InterPro" id="IPR036554">
    <property type="entry name" value="GHMP_kinase_C_sf"/>
</dbReference>
<dbReference type="Gene3D" id="3.30.70.890">
    <property type="entry name" value="GHMP kinase, C-terminal domain"/>
    <property type="match status" value="1"/>
</dbReference>
<dbReference type="PANTHER" id="PTHR20861:SF1">
    <property type="entry name" value="HOMOSERINE KINASE"/>
    <property type="match status" value="1"/>
</dbReference>
<dbReference type="NCBIfam" id="TIGR00191">
    <property type="entry name" value="thrB"/>
    <property type="match status" value="1"/>
</dbReference>
<dbReference type="RefSeq" id="WP_012897755.1">
    <property type="nucleotide sequence ID" value="NZ_BAABQR010000002.1"/>
</dbReference>
<evidence type="ECO:0000259" key="14">
    <source>
        <dbReference type="Pfam" id="PF00288"/>
    </source>
</evidence>
<sequence length="296" mass="31909">MKIIVPATSANLGAGFDSIGIAVNLYLTVEVLEESNDWKIDHDLGNNIPTDEKNLLLTTLSAVLKAKNSSLSAKYHLKMTSEVPLARGLGSSSSVIIAGIELANQLAKLNLTTEEKLELACVIEGHPDNVAPALLGNLVIASTVADKTNYVSSDFPSCKLLAFVPDYELKTVESRKVLPKELAYKEAVAASSIANVLTASLLTKNLKVAGQMIESDRFHENYRASLVPELKILREIGHEFGAYGTYLSGAGPTVMLLLPDDKLNLLTEKINEQNLSGQLYSLEVDSNGLQVEESVL</sequence>
<dbReference type="InterPro" id="IPR014721">
    <property type="entry name" value="Ribsml_uS5_D2-typ_fold_subgr"/>
</dbReference>
<name>A0A0A7SZX6_LACLL</name>
<keyword evidence="9 13" id="KW-0418">Kinase</keyword>
<dbReference type="InterPro" id="IPR006204">
    <property type="entry name" value="GHMP_kinase_N_dom"/>
</dbReference>
<keyword evidence="7 13" id="KW-0791">Threonine biosynthesis</keyword>
<feature type="binding site" evidence="13">
    <location>
        <begin position="84"/>
        <end position="94"/>
    </location>
    <ligand>
        <name>ATP</name>
        <dbReference type="ChEBI" id="CHEBI:30616"/>
    </ligand>
</feature>
<keyword evidence="10 13" id="KW-0067">ATP-binding</keyword>
<evidence type="ECO:0000256" key="4">
    <source>
        <dbReference type="ARBA" id="ARBA00017858"/>
    </source>
</evidence>
<evidence type="ECO:0000256" key="5">
    <source>
        <dbReference type="ARBA" id="ARBA00022605"/>
    </source>
</evidence>
<evidence type="ECO:0000256" key="6">
    <source>
        <dbReference type="ARBA" id="ARBA00022679"/>
    </source>
</evidence>
<comment type="similarity">
    <text evidence="2 13">Belongs to the GHMP kinase family. Homoserine kinase subfamily.</text>
</comment>
<evidence type="ECO:0000256" key="7">
    <source>
        <dbReference type="ARBA" id="ARBA00022697"/>
    </source>
</evidence>
<dbReference type="GO" id="GO:0005737">
    <property type="term" value="C:cytoplasm"/>
    <property type="evidence" value="ECO:0007669"/>
    <property type="project" value="UniProtKB-SubCell"/>
</dbReference>
<dbReference type="PANTHER" id="PTHR20861">
    <property type="entry name" value="HOMOSERINE/4-DIPHOSPHOCYTIDYL-2-C-METHYL-D-ERYTHRITOL KINASE"/>
    <property type="match status" value="1"/>
</dbReference>
<dbReference type="Gene3D" id="3.30.230.10">
    <property type="match status" value="1"/>
</dbReference>
<comment type="function">
    <text evidence="12 13">Catalyzes the ATP-dependent phosphorylation of L-homoserine to L-homoserine phosphate.</text>
</comment>
<dbReference type="EMBL" id="LKLU01000010">
    <property type="protein sequence ID" value="KSU22989.1"/>
    <property type="molecule type" value="Genomic_DNA"/>
</dbReference>
<evidence type="ECO:0000259" key="15">
    <source>
        <dbReference type="Pfam" id="PF08544"/>
    </source>
</evidence>
<keyword evidence="13" id="KW-0963">Cytoplasm</keyword>
<evidence type="ECO:0000256" key="2">
    <source>
        <dbReference type="ARBA" id="ARBA00007370"/>
    </source>
</evidence>
<dbReference type="AlphaFoldDB" id="A0A0A7SZX6"/>
<dbReference type="SUPFAM" id="SSF54211">
    <property type="entry name" value="Ribosomal protein S5 domain 2-like"/>
    <property type="match status" value="1"/>
</dbReference>
<dbReference type="InterPro" id="IPR006203">
    <property type="entry name" value="GHMP_knse_ATP-bd_CS"/>
</dbReference>
<organism evidence="17 19">
    <name type="scientific">Lactococcus lactis subsp. lactis</name>
    <name type="common">Streptococcus lactis</name>
    <dbReference type="NCBI Taxonomy" id="1360"/>
    <lineage>
        <taxon>Bacteria</taxon>
        <taxon>Bacillati</taxon>
        <taxon>Bacillota</taxon>
        <taxon>Bacilli</taxon>
        <taxon>Lactobacillales</taxon>
        <taxon>Streptococcaceae</taxon>
        <taxon>Lactococcus</taxon>
    </lineage>
</organism>
<dbReference type="UniPathway" id="UPA00050">
    <property type="reaction ID" value="UER00064"/>
</dbReference>
<feature type="domain" description="GHMP kinase C-terminal" evidence="15">
    <location>
        <begin position="201"/>
        <end position="272"/>
    </location>
</feature>
<accession>A0A0A7SZX6</accession>
<reference evidence="17" key="3">
    <citation type="journal article" date="2017" name="Genome Announc.">
        <title>Draft Genome Sequences of 24 Lactococcus lactis Strains.</title>
        <authorList>
            <person name="Backus L."/>
            <person name="Wels M."/>
            <person name="Boekhorst J."/>
            <person name="Dijkstra A.R."/>
            <person name="Beerthuyzen M."/>
            <person name="Kelly W.J."/>
            <person name="Siezen R.J."/>
            <person name="van Hijum S.A."/>
            <person name="Bachmann H."/>
        </authorList>
    </citation>
    <scope>NUCLEOTIDE SEQUENCE</scope>
    <source>
        <strain evidence="17">M20</strain>
    </source>
</reference>
<comment type="subcellular location">
    <subcellularLocation>
        <location evidence="13">Cytoplasm</location>
    </subcellularLocation>
</comment>
<dbReference type="Proteomes" id="UP000053719">
    <property type="component" value="Unassembled WGS sequence"/>
</dbReference>
<dbReference type="PATRIC" id="fig|1360.103.peg.1919"/>
<dbReference type="EC" id="2.7.1.39" evidence="3 13"/>
<evidence type="ECO:0000313" key="17">
    <source>
        <dbReference type="EMBL" id="KSU22989.1"/>
    </source>
</evidence>
<dbReference type="SUPFAM" id="SSF55060">
    <property type="entry name" value="GHMP Kinase, C-terminal domain"/>
    <property type="match status" value="1"/>
</dbReference>
<gene>
    <name evidence="13" type="primary">thrB</name>
    <name evidence="16" type="ORF">JCM5805K_1632</name>
    <name evidence="17" type="ORF">M20_0403</name>
</gene>
<dbReference type="Pfam" id="PF08544">
    <property type="entry name" value="GHMP_kinases_C"/>
    <property type="match status" value="1"/>
</dbReference>
<dbReference type="PIRSF" id="PIRSF000676">
    <property type="entry name" value="Homoser_kin"/>
    <property type="match status" value="1"/>
</dbReference>
<dbReference type="EMBL" id="BBSI01000023">
    <property type="protein sequence ID" value="GAM80521.1"/>
    <property type="molecule type" value="Genomic_DNA"/>
</dbReference>
<dbReference type="InterPro" id="IPR020568">
    <property type="entry name" value="Ribosomal_Su5_D2-typ_SF"/>
</dbReference>
<evidence type="ECO:0000256" key="8">
    <source>
        <dbReference type="ARBA" id="ARBA00022741"/>
    </source>
</evidence>
<reference evidence="19" key="2">
    <citation type="submission" date="2015-10" db="EMBL/GenBank/DDBJ databases">
        <title>Draft Genome Sequences of 11 Lactococcus lactis subspecies cremoris strains.</title>
        <authorList>
            <person name="Wels M."/>
            <person name="Backus L."/>
            <person name="Boekhorst J."/>
            <person name="Dijkstra A."/>
            <person name="Beerthuizen M."/>
            <person name="Kelly W."/>
            <person name="Siezen R."/>
            <person name="Bachmann H."/>
            <person name="Van Hijum S."/>
        </authorList>
    </citation>
    <scope>NUCLEOTIDE SEQUENCE [LARGE SCALE GENOMIC DNA]</scope>
    <source>
        <strain evidence="19">M20</strain>
    </source>
</reference>
<dbReference type="GO" id="GO:0009088">
    <property type="term" value="P:threonine biosynthetic process"/>
    <property type="evidence" value="ECO:0007669"/>
    <property type="project" value="UniProtKB-UniRule"/>
</dbReference>
<dbReference type="Proteomes" id="UP000031847">
    <property type="component" value="Unassembled WGS sequence"/>
</dbReference>
<evidence type="ECO:0000256" key="11">
    <source>
        <dbReference type="ARBA" id="ARBA00049375"/>
    </source>
</evidence>
<dbReference type="InterPro" id="IPR013750">
    <property type="entry name" value="GHMP_kinase_C_dom"/>
</dbReference>
<comment type="catalytic activity">
    <reaction evidence="11 13">
        <text>L-homoserine + ATP = O-phospho-L-homoserine + ADP + H(+)</text>
        <dbReference type="Rhea" id="RHEA:13985"/>
        <dbReference type="ChEBI" id="CHEBI:15378"/>
        <dbReference type="ChEBI" id="CHEBI:30616"/>
        <dbReference type="ChEBI" id="CHEBI:57476"/>
        <dbReference type="ChEBI" id="CHEBI:57590"/>
        <dbReference type="ChEBI" id="CHEBI:456216"/>
        <dbReference type="EC" id="2.7.1.39"/>
    </reaction>
</comment>
<feature type="domain" description="GHMP kinase N-terminal" evidence="14">
    <location>
        <begin position="57"/>
        <end position="136"/>
    </location>
</feature>
<dbReference type="Pfam" id="PF00288">
    <property type="entry name" value="GHMP_kinases_N"/>
    <property type="match status" value="1"/>
</dbReference>
<evidence type="ECO:0000256" key="13">
    <source>
        <dbReference type="HAMAP-Rule" id="MF_00384"/>
    </source>
</evidence>
<dbReference type="GO" id="GO:0004413">
    <property type="term" value="F:homoserine kinase activity"/>
    <property type="evidence" value="ECO:0007669"/>
    <property type="project" value="UniProtKB-UniRule"/>
</dbReference>
<protein>
    <recommendedName>
        <fullName evidence="4 13">Homoserine kinase</fullName>
        <shortName evidence="13">HK</shortName>
        <shortName evidence="13">HSK</shortName>
        <ecNumber evidence="3 13">2.7.1.39</ecNumber>
    </recommendedName>
</protein>
<evidence type="ECO:0000256" key="12">
    <source>
        <dbReference type="ARBA" id="ARBA00049954"/>
    </source>
</evidence>
<evidence type="ECO:0000256" key="3">
    <source>
        <dbReference type="ARBA" id="ARBA00012078"/>
    </source>
</evidence>
<dbReference type="GO" id="GO:0005524">
    <property type="term" value="F:ATP binding"/>
    <property type="evidence" value="ECO:0007669"/>
    <property type="project" value="UniProtKB-UniRule"/>
</dbReference>
<comment type="pathway">
    <text evidence="1 13">Amino-acid biosynthesis; L-threonine biosynthesis; L-threonine from L-aspartate: step 4/5.</text>
</comment>
<dbReference type="HAMAP" id="MF_00384">
    <property type="entry name" value="Homoser_kinase"/>
    <property type="match status" value="1"/>
</dbReference>
<keyword evidence="8 13" id="KW-0547">Nucleotide-binding</keyword>
<proteinExistence type="inferred from homology"/>
<dbReference type="InterPro" id="IPR000870">
    <property type="entry name" value="Homoserine_kinase"/>
</dbReference>
<reference evidence="16 18" key="1">
    <citation type="submission" date="2015-01" db="EMBL/GenBank/DDBJ databases">
        <title>Lactococcus lactis subsp.lactis JCM 5805 whole genome shotgun sequence.</title>
        <authorList>
            <person name="Fujii T."/>
            <person name="Tomita Y."/>
            <person name="Ikushima S."/>
            <person name="Fujiwara D."/>
        </authorList>
    </citation>
    <scope>NUCLEOTIDE SEQUENCE [LARGE SCALE GENOMIC DNA]</scope>
    <source>
        <strain evidence="16 18">JCM 5805</strain>
    </source>
</reference>